<keyword evidence="2" id="KW-1185">Reference proteome</keyword>
<dbReference type="AlphaFoldDB" id="A0A8W8MIP3"/>
<dbReference type="SUPFAM" id="SSF82199">
    <property type="entry name" value="SET domain"/>
    <property type="match status" value="1"/>
</dbReference>
<organism evidence="1 2">
    <name type="scientific">Magallana gigas</name>
    <name type="common">Pacific oyster</name>
    <name type="synonym">Crassostrea gigas</name>
    <dbReference type="NCBI Taxonomy" id="29159"/>
    <lineage>
        <taxon>Eukaryota</taxon>
        <taxon>Metazoa</taxon>
        <taxon>Spiralia</taxon>
        <taxon>Lophotrochozoa</taxon>
        <taxon>Mollusca</taxon>
        <taxon>Bivalvia</taxon>
        <taxon>Autobranchia</taxon>
        <taxon>Pteriomorphia</taxon>
        <taxon>Ostreida</taxon>
        <taxon>Ostreoidea</taxon>
        <taxon>Ostreidae</taxon>
        <taxon>Magallana</taxon>
    </lineage>
</organism>
<proteinExistence type="predicted"/>
<sequence>MAAYSRGKIAKQRISPKREAEFMCRSGLDCDALKVELINRRIGYGVFATQNFPKGSFLVDMLERELCPRKQKKEKRSAK</sequence>
<protein>
    <submittedName>
        <fullName evidence="1">Uncharacterized protein</fullName>
    </submittedName>
</protein>
<evidence type="ECO:0000313" key="2">
    <source>
        <dbReference type="Proteomes" id="UP000005408"/>
    </source>
</evidence>
<dbReference type="Proteomes" id="UP000005408">
    <property type="component" value="Unassembled WGS sequence"/>
</dbReference>
<dbReference type="EnsemblMetazoa" id="G34480.1">
    <property type="protein sequence ID" value="G34480.1:cds"/>
    <property type="gene ID" value="G34480"/>
</dbReference>
<reference evidence="1" key="1">
    <citation type="submission" date="2022-08" db="UniProtKB">
        <authorList>
            <consortium name="EnsemblMetazoa"/>
        </authorList>
    </citation>
    <scope>IDENTIFICATION</scope>
    <source>
        <strain evidence="1">05x7-T-G4-1.051#20</strain>
    </source>
</reference>
<dbReference type="InterPro" id="IPR046341">
    <property type="entry name" value="SET_dom_sf"/>
</dbReference>
<name>A0A8W8MIP3_MAGGI</name>
<accession>A0A8W8MIP3</accession>
<evidence type="ECO:0000313" key="1">
    <source>
        <dbReference type="EnsemblMetazoa" id="G34480.1:cds"/>
    </source>
</evidence>